<protein>
    <submittedName>
        <fullName evidence="3">Uncharacterized protein</fullName>
    </submittedName>
</protein>
<name>A0A168PBY8_ABSGL</name>
<dbReference type="OMA" id="DIMDIRY"/>
<dbReference type="Proteomes" id="UP000078561">
    <property type="component" value="Unassembled WGS sequence"/>
</dbReference>
<evidence type="ECO:0000313" key="4">
    <source>
        <dbReference type="Proteomes" id="UP000078561"/>
    </source>
</evidence>
<evidence type="ECO:0000313" key="3">
    <source>
        <dbReference type="EMBL" id="SAM02118.1"/>
    </source>
</evidence>
<organism evidence="3">
    <name type="scientific">Absidia glauca</name>
    <name type="common">Pin mould</name>
    <dbReference type="NCBI Taxonomy" id="4829"/>
    <lineage>
        <taxon>Eukaryota</taxon>
        <taxon>Fungi</taxon>
        <taxon>Fungi incertae sedis</taxon>
        <taxon>Mucoromycota</taxon>
        <taxon>Mucoromycotina</taxon>
        <taxon>Mucoromycetes</taxon>
        <taxon>Mucorales</taxon>
        <taxon>Cunninghamellaceae</taxon>
        <taxon>Absidia</taxon>
    </lineage>
</organism>
<accession>A0A168PBY8</accession>
<sequence length="203" mass="22642">MTFLPLLLILSLGLVHADRVLIHSPEKQATFTPGASMAIDYAVRFEGMAKLASTSVSIHYANHTVVTFLPAASWTDTPTGQRGANATWTVPSDLPEGKYLLRIAGPATYLCSSKGNGQAPYERCHMTIHKTRHFRVGDQQDAEDQDLEEQLQEQVEQLENLQEQAQQIQEEQAQQIEQAQQTQEEQEQQIQDNDTALDQAPAE</sequence>
<evidence type="ECO:0000256" key="1">
    <source>
        <dbReference type="SAM" id="MobiDB-lite"/>
    </source>
</evidence>
<feature type="compositionally biased region" description="Low complexity" evidence="1">
    <location>
        <begin position="172"/>
        <end position="191"/>
    </location>
</feature>
<gene>
    <name evidence="3" type="primary">ABSGL_07881.1 scaffold 9181</name>
</gene>
<feature type="signal peptide" evidence="2">
    <location>
        <begin position="1"/>
        <end position="17"/>
    </location>
</feature>
<dbReference type="EMBL" id="LT553674">
    <property type="protein sequence ID" value="SAM02118.1"/>
    <property type="molecule type" value="Genomic_DNA"/>
</dbReference>
<keyword evidence="4" id="KW-1185">Reference proteome</keyword>
<evidence type="ECO:0000256" key="2">
    <source>
        <dbReference type="SAM" id="SignalP"/>
    </source>
</evidence>
<dbReference type="OrthoDB" id="2277867at2759"/>
<feature type="chain" id="PRO_5007899621" evidence="2">
    <location>
        <begin position="18"/>
        <end position="203"/>
    </location>
</feature>
<reference evidence="3" key="1">
    <citation type="submission" date="2016-04" db="EMBL/GenBank/DDBJ databases">
        <authorList>
            <person name="Evans L.H."/>
            <person name="Alamgir A."/>
            <person name="Owens N."/>
            <person name="Weber N.D."/>
            <person name="Virtaneva K."/>
            <person name="Barbian K."/>
            <person name="Babar A."/>
            <person name="Rosenke K."/>
        </authorList>
    </citation>
    <scope>NUCLEOTIDE SEQUENCE [LARGE SCALE GENOMIC DNA]</scope>
    <source>
        <strain evidence="3">CBS 101.48</strain>
    </source>
</reference>
<proteinExistence type="predicted"/>
<dbReference type="InParanoid" id="A0A168PBY8"/>
<keyword evidence="2" id="KW-0732">Signal</keyword>
<dbReference type="AlphaFoldDB" id="A0A168PBY8"/>
<feature type="region of interest" description="Disordered" evidence="1">
    <location>
        <begin position="172"/>
        <end position="203"/>
    </location>
</feature>